<dbReference type="GO" id="GO:0016740">
    <property type="term" value="F:transferase activity"/>
    <property type="evidence" value="ECO:0007669"/>
    <property type="project" value="UniProtKB-KW"/>
</dbReference>
<keyword evidence="2" id="KW-0812">Transmembrane</keyword>
<proteinExistence type="inferred from homology"/>
<name>A0A317E1W7_9PROT</name>
<dbReference type="Pfam" id="PF00535">
    <property type="entry name" value="Glycos_transf_2"/>
    <property type="match status" value="1"/>
</dbReference>
<keyword evidence="4" id="KW-0808">Transferase</keyword>
<comment type="similarity">
    <text evidence="1">Belongs to the glycosyltransferase 2 family. WaaE/KdtX subfamily.</text>
</comment>
<dbReference type="EMBL" id="QGLF01000003">
    <property type="protein sequence ID" value="PWR21078.1"/>
    <property type="molecule type" value="Genomic_DNA"/>
</dbReference>
<dbReference type="SUPFAM" id="SSF53448">
    <property type="entry name" value="Nucleotide-diphospho-sugar transferases"/>
    <property type="match status" value="1"/>
</dbReference>
<dbReference type="Gene3D" id="3.90.550.10">
    <property type="entry name" value="Spore Coat Polysaccharide Biosynthesis Protein SpsA, Chain A"/>
    <property type="match status" value="1"/>
</dbReference>
<dbReference type="OrthoDB" id="9815923at2"/>
<feature type="domain" description="Glycosyltransferase 2-like" evidence="3">
    <location>
        <begin position="5"/>
        <end position="92"/>
    </location>
</feature>
<keyword evidence="5" id="KW-1185">Reference proteome</keyword>
<organism evidence="4 5">
    <name type="scientific">Zavarzinia compransoris</name>
    <dbReference type="NCBI Taxonomy" id="1264899"/>
    <lineage>
        <taxon>Bacteria</taxon>
        <taxon>Pseudomonadati</taxon>
        <taxon>Pseudomonadota</taxon>
        <taxon>Alphaproteobacteria</taxon>
        <taxon>Rhodospirillales</taxon>
        <taxon>Zavarziniaceae</taxon>
        <taxon>Zavarzinia</taxon>
    </lineage>
</organism>
<feature type="transmembrane region" description="Helical" evidence="2">
    <location>
        <begin position="221"/>
        <end position="238"/>
    </location>
</feature>
<dbReference type="Proteomes" id="UP000246077">
    <property type="component" value="Unassembled WGS sequence"/>
</dbReference>
<gene>
    <name evidence="4" type="ORF">DKG75_12510</name>
</gene>
<dbReference type="CDD" id="cd02511">
    <property type="entry name" value="Beta4Glucosyltransferase"/>
    <property type="match status" value="1"/>
</dbReference>
<dbReference type="InterPro" id="IPR001173">
    <property type="entry name" value="Glyco_trans_2-like"/>
</dbReference>
<evidence type="ECO:0000256" key="2">
    <source>
        <dbReference type="SAM" id="Phobius"/>
    </source>
</evidence>
<sequence length="260" mass="28883">MADLSVFFITLNEEDRLGPALASVRDLVDDIVVVDSGSTDGTVRLAEQAGARVVHNDFPGYGRQKRLAESLCRHDWVLNLDADERVTPELAAEIRALFAGGRPPQGAYHTPILQLYPHQDRPTAGAFEYDPVRLYDRARSQYSESPVHDRVVLGAGVAAGRLKGGILHQSIRNLSHLIAKSNAYTDKQLEEMLAKGRKVSGLRLAVEFPFSFLKAYVGRRYFLMGTYGIGVAATYAYFRLMRLAKLHEARLLKEKVQAKG</sequence>
<dbReference type="InterPro" id="IPR029044">
    <property type="entry name" value="Nucleotide-diphossugar_trans"/>
</dbReference>
<keyword evidence="2" id="KW-0472">Membrane</keyword>
<accession>A0A317E1W7</accession>
<evidence type="ECO:0000259" key="3">
    <source>
        <dbReference type="Pfam" id="PF00535"/>
    </source>
</evidence>
<protein>
    <submittedName>
        <fullName evidence="4">Glycosyltransferase family 2 protein</fullName>
    </submittedName>
</protein>
<evidence type="ECO:0000256" key="1">
    <source>
        <dbReference type="ARBA" id="ARBA00038494"/>
    </source>
</evidence>
<evidence type="ECO:0000313" key="4">
    <source>
        <dbReference type="EMBL" id="PWR21078.1"/>
    </source>
</evidence>
<evidence type="ECO:0000313" key="5">
    <source>
        <dbReference type="Proteomes" id="UP000246077"/>
    </source>
</evidence>
<dbReference type="PANTHER" id="PTHR43630:SF2">
    <property type="entry name" value="GLYCOSYLTRANSFERASE"/>
    <property type="match status" value="1"/>
</dbReference>
<keyword evidence="2" id="KW-1133">Transmembrane helix</keyword>
<reference evidence="5" key="1">
    <citation type="submission" date="2018-05" db="EMBL/GenBank/DDBJ databases">
        <title>Zavarzinia sp. HR-AS.</title>
        <authorList>
            <person name="Lee Y."/>
            <person name="Jeon C.O."/>
        </authorList>
    </citation>
    <scope>NUCLEOTIDE SEQUENCE [LARGE SCALE GENOMIC DNA]</scope>
    <source>
        <strain evidence="5">DSM 1231</strain>
    </source>
</reference>
<comment type="caution">
    <text evidence="4">The sequence shown here is derived from an EMBL/GenBank/DDBJ whole genome shotgun (WGS) entry which is preliminary data.</text>
</comment>
<dbReference type="AlphaFoldDB" id="A0A317E1W7"/>
<dbReference type="PANTHER" id="PTHR43630">
    <property type="entry name" value="POLY-BETA-1,6-N-ACETYL-D-GLUCOSAMINE SYNTHASE"/>
    <property type="match status" value="1"/>
</dbReference>